<dbReference type="Proteomes" id="UP000001401">
    <property type="component" value="Chromosome"/>
</dbReference>
<evidence type="ECO:0000313" key="5">
    <source>
        <dbReference type="Proteomes" id="UP000001401"/>
    </source>
</evidence>
<evidence type="ECO:0000256" key="3">
    <source>
        <dbReference type="ARBA" id="ARBA00022842"/>
    </source>
</evidence>
<dbReference type="SUPFAM" id="SSF56784">
    <property type="entry name" value="HAD-like"/>
    <property type="match status" value="1"/>
</dbReference>
<dbReference type="OrthoDB" id="25198at2"/>
<dbReference type="PRINTS" id="PR00413">
    <property type="entry name" value="HADHALOGNASE"/>
</dbReference>
<accession>E6TWD4</accession>
<dbReference type="PANTHER" id="PTHR46470">
    <property type="entry name" value="N-ACYLNEURAMINATE-9-PHOSPHATASE"/>
    <property type="match status" value="1"/>
</dbReference>
<sequence>MIFFDIDGTLLDHEKAEEMAAVEFYLEHVNTIAMRQSQFLDHWKFLSKKYFDLYLKNQISFQQQRRMRIKEMIQTPLNDEEADTKFAFFLHLYKKYWLVYDDVIPSLTSLKKLGFRLGIISNGQYNQQIEKLERTGILPYFDCVVTSSEVKEPKPSSVIFQEACHKANVKLSECTYIGDILETDALGSKNAGMHGVWLNRKYNQKAHEVTVINRLTELEPIIIMGK</sequence>
<dbReference type="Pfam" id="PF00702">
    <property type="entry name" value="Hydrolase"/>
    <property type="match status" value="1"/>
</dbReference>
<dbReference type="NCBIfam" id="TIGR01549">
    <property type="entry name" value="HAD-SF-IA-v1"/>
    <property type="match status" value="1"/>
</dbReference>
<gene>
    <name evidence="4" type="ordered locus">Bcell_2837</name>
</gene>
<dbReference type="STRING" id="649639.Bcell_2837"/>
<keyword evidence="5" id="KW-1185">Reference proteome</keyword>
<dbReference type="GO" id="GO:0044281">
    <property type="term" value="P:small molecule metabolic process"/>
    <property type="evidence" value="ECO:0007669"/>
    <property type="project" value="UniProtKB-ARBA"/>
</dbReference>
<dbReference type="InterPro" id="IPR023214">
    <property type="entry name" value="HAD_sf"/>
</dbReference>
<dbReference type="SFLD" id="SFLDS00003">
    <property type="entry name" value="Haloacid_Dehalogenase"/>
    <property type="match status" value="1"/>
</dbReference>
<name>E6TWD4_EVAC2</name>
<dbReference type="InterPro" id="IPR051400">
    <property type="entry name" value="HAD-like_hydrolase"/>
</dbReference>
<dbReference type="KEGG" id="bco:Bcell_2837"/>
<organism evidence="4 5">
    <name type="scientific">Evansella cellulosilytica (strain ATCC 21833 / DSM 2522 / FERM P-1141 / JCM 9156 / N-4)</name>
    <name type="common">Bacillus cellulosilyticus</name>
    <dbReference type="NCBI Taxonomy" id="649639"/>
    <lineage>
        <taxon>Bacteria</taxon>
        <taxon>Bacillati</taxon>
        <taxon>Bacillota</taxon>
        <taxon>Bacilli</taxon>
        <taxon>Bacillales</taxon>
        <taxon>Bacillaceae</taxon>
        <taxon>Evansella</taxon>
    </lineage>
</organism>
<evidence type="ECO:0000313" key="4">
    <source>
        <dbReference type="EMBL" id="ADU31090.1"/>
    </source>
</evidence>
<dbReference type="RefSeq" id="WP_013489422.1">
    <property type="nucleotide sequence ID" value="NC_014829.1"/>
</dbReference>
<dbReference type="eggNOG" id="COG1011">
    <property type="taxonomic scope" value="Bacteria"/>
</dbReference>
<protein>
    <submittedName>
        <fullName evidence="4">HAD-superfamily hydrolase, subfamily IA, variant 1</fullName>
    </submittedName>
</protein>
<dbReference type="Gene3D" id="1.10.150.240">
    <property type="entry name" value="Putative phosphatase, domain 2"/>
    <property type="match status" value="1"/>
</dbReference>
<dbReference type="InterPro" id="IPR023198">
    <property type="entry name" value="PGP-like_dom2"/>
</dbReference>
<keyword evidence="3" id="KW-0460">Magnesium</keyword>
<comment type="cofactor">
    <cofactor evidence="1">
        <name>Mg(2+)</name>
        <dbReference type="ChEBI" id="CHEBI:18420"/>
    </cofactor>
</comment>
<dbReference type="HOGENOM" id="CLU_045011_8_1_9"/>
<dbReference type="PANTHER" id="PTHR46470:SF4">
    <property type="entry name" value="5-AMINO-6-(5-PHOSPHO-D-RIBITYLAMINO)URACIL PHOSPHATASE YIGB"/>
    <property type="match status" value="1"/>
</dbReference>
<evidence type="ECO:0000256" key="2">
    <source>
        <dbReference type="ARBA" id="ARBA00022801"/>
    </source>
</evidence>
<dbReference type="EMBL" id="CP002394">
    <property type="protein sequence ID" value="ADU31090.1"/>
    <property type="molecule type" value="Genomic_DNA"/>
</dbReference>
<evidence type="ECO:0000256" key="1">
    <source>
        <dbReference type="ARBA" id="ARBA00001946"/>
    </source>
</evidence>
<dbReference type="Gene3D" id="3.40.50.1000">
    <property type="entry name" value="HAD superfamily/HAD-like"/>
    <property type="match status" value="1"/>
</dbReference>
<dbReference type="AlphaFoldDB" id="E6TWD4"/>
<dbReference type="GO" id="GO:0016787">
    <property type="term" value="F:hydrolase activity"/>
    <property type="evidence" value="ECO:0007669"/>
    <property type="project" value="UniProtKB-KW"/>
</dbReference>
<keyword evidence="2 4" id="KW-0378">Hydrolase</keyword>
<dbReference type="SFLD" id="SFLDG01129">
    <property type="entry name" value="C1.5:_HAD__Beta-PGM__Phosphata"/>
    <property type="match status" value="1"/>
</dbReference>
<proteinExistence type="predicted"/>
<dbReference type="InterPro" id="IPR006439">
    <property type="entry name" value="HAD-SF_hydro_IA"/>
</dbReference>
<reference evidence="4" key="1">
    <citation type="submission" date="2010-12" db="EMBL/GenBank/DDBJ databases">
        <title>Complete sequence of Bacillus cellulosilyticus DSM 2522.</title>
        <authorList>
            <consortium name="US DOE Joint Genome Institute"/>
            <person name="Lucas S."/>
            <person name="Copeland A."/>
            <person name="Lapidus A."/>
            <person name="Cheng J.-F."/>
            <person name="Bruce D."/>
            <person name="Goodwin L."/>
            <person name="Pitluck S."/>
            <person name="Chertkov O."/>
            <person name="Detter J.C."/>
            <person name="Han C."/>
            <person name="Tapia R."/>
            <person name="Land M."/>
            <person name="Hauser L."/>
            <person name="Jeffries C."/>
            <person name="Kyrpides N."/>
            <person name="Ivanova N."/>
            <person name="Mikhailova N."/>
            <person name="Brumm P."/>
            <person name="Mead D."/>
            <person name="Woyke T."/>
        </authorList>
    </citation>
    <scope>NUCLEOTIDE SEQUENCE [LARGE SCALE GENOMIC DNA]</scope>
    <source>
        <strain evidence="4">DSM 2522</strain>
    </source>
</reference>
<dbReference type="InterPro" id="IPR036412">
    <property type="entry name" value="HAD-like_sf"/>
</dbReference>